<evidence type="ECO:0000256" key="1">
    <source>
        <dbReference type="SAM" id="Coils"/>
    </source>
</evidence>
<keyword evidence="3" id="KW-1185">Reference proteome</keyword>
<name>A0ABU0JAF4_9HYPH</name>
<evidence type="ECO:0000313" key="3">
    <source>
        <dbReference type="Proteomes" id="UP001242480"/>
    </source>
</evidence>
<organism evidence="2 3">
    <name type="scientific">Labrys wisconsinensis</name>
    <dbReference type="NCBI Taxonomy" id="425677"/>
    <lineage>
        <taxon>Bacteria</taxon>
        <taxon>Pseudomonadati</taxon>
        <taxon>Pseudomonadota</taxon>
        <taxon>Alphaproteobacteria</taxon>
        <taxon>Hyphomicrobiales</taxon>
        <taxon>Xanthobacteraceae</taxon>
        <taxon>Labrys</taxon>
    </lineage>
</organism>
<accession>A0ABU0JAF4</accession>
<comment type="caution">
    <text evidence="2">The sequence shown here is derived from an EMBL/GenBank/DDBJ whole genome shotgun (WGS) entry which is preliminary data.</text>
</comment>
<dbReference type="RefSeq" id="WP_307276046.1">
    <property type="nucleotide sequence ID" value="NZ_JAUSVX010000008.1"/>
</dbReference>
<reference evidence="2 3" key="1">
    <citation type="submission" date="2023-07" db="EMBL/GenBank/DDBJ databases">
        <title>Genomic Encyclopedia of Type Strains, Phase IV (KMG-IV): sequencing the most valuable type-strain genomes for metagenomic binning, comparative biology and taxonomic classification.</title>
        <authorList>
            <person name="Goeker M."/>
        </authorList>
    </citation>
    <scope>NUCLEOTIDE SEQUENCE [LARGE SCALE GENOMIC DNA]</scope>
    <source>
        <strain evidence="2 3">DSM 19619</strain>
    </source>
</reference>
<proteinExistence type="predicted"/>
<feature type="coiled-coil region" evidence="1">
    <location>
        <begin position="44"/>
        <end position="71"/>
    </location>
</feature>
<keyword evidence="1" id="KW-0175">Coiled coil</keyword>
<evidence type="ECO:0000313" key="2">
    <source>
        <dbReference type="EMBL" id="MDQ0471248.1"/>
    </source>
</evidence>
<sequence>MEKSGATGCHPQHVLARLFFSAGRPAMDSPIDLDSRRGMAAQKATRLRRLMAEVEADRAALQARQDELERFLLAAPATEWHDAVAKARYLLGLFAKSPSGHDPRHTKLIEAVLADFDRLLDQAEPD</sequence>
<dbReference type="Proteomes" id="UP001242480">
    <property type="component" value="Unassembled WGS sequence"/>
</dbReference>
<protein>
    <submittedName>
        <fullName evidence="2">Uncharacterized protein</fullName>
    </submittedName>
</protein>
<dbReference type="EMBL" id="JAUSVX010000008">
    <property type="protein sequence ID" value="MDQ0471248.1"/>
    <property type="molecule type" value="Genomic_DNA"/>
</dbReference>
<gene>
    <name evidence="2" type="ORF">QO011_004271</name>
</gene>